<evidence type="ECO:0000313" key="2">
    <source>
        <dbReference type="EMBL" id="PZX46184.1"/>
    </source>
</evidence>
<evidence type="ECO:0000313" key="3">
    <source>
        <dbReference type="Proteomes" id="UP000249364"/>
    </source>
</evidence>
<feature type="signal peptide" evidence="1">
    <location>
        <begin position="1"/>
        <end position="17"/>
    </location>
</feature>
<dbReference type="STRING" id="121821.GCA_001870675_01928"/>
<sequence length="51" mass="5316">MKAFLAAVIFAVIMAFGAATFLDSGFQQPSHAAFTTEGARVDRPGSNLIGN</sequence>
<organism evidence="2 3">
    <name type="scientific">Roseinatronobacter thiooxidans</name>
    <dbReference type="NCBI Taxonomy" id="121821"/>
    <lineage>
        <taxon>Bacteria</taxon>
        <taxon>Pseudomonadati</taxon>
        <taxon>Pseudomonadota</taxon>
        <taxon>Alphaproteobacteria</taxon>
        <taxon>Rhodobacterales</taxon>
        <taxon>Paracoccaceae</taxon>
        <taxon>Roseinatronobacter</taxon>
    </lineage>
</organism>
<dbReference type="EMBL" id="QKZQ01000004">
    <property type="protein sequence ID" value="PZX46184.1"/>
    <property type="molecule type" value="Genomic_DNA"/>
</dbReference>
<proteinExistence type="predicted"/>
<dbReference type="RefSeq" id="WP_170124712.1">
    <property type="nucleotide sequence ID" value="NZ_MEHT01000007.1"/>
</dbReference>
<name>A0A2W7QC38_9RHOB</name>
<evidence type="ECO:0000256" key="1">
    <source>
        <dbReference type="SAM" id="SignalP"/>
    </source>
</evidence>
<protein>
    <submittedName>
        <fullName evidence="2">Uncharacterized protein</fullName>
    </submittedName>
</protein>
<reference evidence="2 3" key="1">
    <citation type="submission" date="2018-06" db="EMBL/GenBank/DDBJ databases">
        <title>Genomic Encyclopedia of Archaeal and Bacterial Type Strains, Phase II (KMG-II): from individual species to whole genera.</title>
        <authorList>
            <person name="Goeker M."/>
        </authorList>
    </citation>
    <scope>NUCLEOTIDE SEQUENCE [LARGE SCALE GENOMIC DNA]</scope>
    <source>
        <strain evidence="2 3">DSM 13087</strain>
    </source>
</reference>
<gene>
    <name evidence="2" type="ORF">LY56_01155</name>
</gene>
<keyword evidence="3" id="KW-1185">Reference proteome</keyword>
<feature type="chain" id="PRO_5015899845" evidence="1">
    <location>
        <begin position="18"/>
        <end position="51"/>
    </location>
</feature>
<keyword evidence="1" id="KW-0732">Signal</keyword>
<accession>A0A2W7QC38</accession>
<dbReference type="AlphaFoldDB" id="A0A2W7QC38"/>
<dbReference type="Proteomes" id="UP000249364">
    <property type="component" value="Unassembled WGS sequence"/>
</dbReference>
<comment type="caution">
    <text evidence="2">The sequence shown here is derived from an EMBL/GenBank/DDBJ whole genome shotgun (WGS) entry which is preliminary data.</text>
</comment>